<protein>
    <submittedName>
        <fullName evidence="5">Phage tail tape measure protein</fullName>
    </submittedName>
</protein>
<organism evidence="5 6">
    <name type="scientific">Citricoccus nitrophenolicus</name>
    <dbReference type="NCBI Taxonomy" id="863575"/>
    <lineage>
        <taxon>Bacteria</taxon>
        <taxon>Bacillati</taxon>
        <taxon>Actinomycetota</taxon>
        <taxon>Actinomycetes</taxon>
        <taxon>Micrococcales</taxon>
        <taxon>Micrococcaceae</taxon>
        <taxon>Citricoccus</taxon>
    </lineage>
</organism>
<accession>A0ABV0IE87</accession>
<evidence type="ECO:0000313" key="5">
    <source>
        <dbReference type="EMBL" id="MEO9246471.1"/>
    </source>
</evidence>
<proteinExistence type="predicted"/>
<evidence type="ECO:0000256" key="1">
    <source>
        <dbReference type="ARBA" id="ARBA00022612"/>
    </source>
</evidence>
<keyword evidence="2" id="KW-0175">Coiled coil</keyword>
<dbReference type="PANTHER" id="PTHR37813:SF1">
    <property type="entry name" value="FELS-2 PROPHAGE PROTEIN"/>
    <property type="match status" value="1"/>
</dbReference>
<reference evidence="5 6" key="1">
    <citation type="submission" date="2024-05" db="EMBL/GenBank/DDBJ databases">
        <authorList>
            <person name="Yi C."/>
        </authorList>
    </citation>
    <scope>NUCLEOTIDE SEQUENCE [LARGE SCALE GENOMIC DNA]</scope>
    <source>
        <strain evidence="5 6">XS13</strain>
    </source>
</reference>
<evidence type="ECO:0000259" key="4">
    <source>
        <dbReference type="Pfam" id="PF10145"/>
    </source>
</evidence>
<feature type="coiled-coil region" evidence="2">
    <location>
        <begin position="758"/>
        <end position="785"/>
    </location>
</feature>
<sequence>MADEVVRSRFEAETSGYDRAVEGAAKATDRLADAADKAGKATEQMGTKGQQSAQKVEQAQKRATTAQDRAADAAGRLRVAQERLNAARESKDVGRIVAAEEGVAKAQRDVERTAQEAAAAQDALQRGLAESASSAEQTTTRFDRLSAAVKDHRGDMENVGKSLLAVGTGLTAMSVGAGKAAMDWESAWAGVMKTNDGTSEQTQKLEQDLRRLTSVLPATHTEIAATAEAAGQLGVGIDDVASFSNVMLNLGETTNLSADEAATALARFSNIMGTSFDDADRLGSTIVGLGNNFATTEAEIVGMSMRVAAVGRQMGMSESDVLALSTAMSSVGVEAEAGGTAISNVMKKIDSAVREGGDALIGWAEAAGVSAQEFAAQWESDPARAMVTLTEGLGAVSASGGDVNGMLSDLGVKGIRESDTLLRLASASGVLSSALDEGSSAWEQNIALAEEARLRYETTESKIAIAWNQIKDSAIDAGGSILPVVATVADGAAGIAQAFASLPDPVKSSLGLLSGVAGVALLGAGGLLTLAPRVFETVEGFRNLAKASPGAVTGLRNLGRVAGGLTAGAAAATALITGLTALYNTTRDAAPGVEELANALLKLEDTGDMGSIDEMFQFGSVTTQVDGFVDAVGRLDLSNPVRHIQSFGDTVLGIDNPLSQVRDTMTELDRTFATMDAATAAEQVNRLREALEANGDDSLSHWNNLKEMFPEYAASVTEAANATYGAVEDTDLLLLALGEVPPHLQAVDGAAGDAEGGLGDLAESQEEAAAAAEELQEAIDAAVESIETMGGAGRGVQAAQDDWLATIDGITDAVKENGRTLDENTEKGRANRAELRGLADQGTSTAATMAEFGASQESVQEQLSSTYEQLVAAGQGFGLGAHEAQAMAREMLDIPPDVNVETWMSDYAAEVAQYTAGQVELIPDSVQIVADMSEGALNTAFETAAAIELLPGYKRVDVAVDDQGTPGQVQSRVDSITGETVHMFVTEDGTAQEVQQQVINIDGKDVPVYVKDDGTVVVTQGKIDGIHGKTVSIDATWNGGWVQTEINKIQGKTVRVDVVRRNLGQAAVAGGGIAGLGYFPKHADGRLPGLTSSLPAHAMGRLPYTGRGTDRILGVNAEGWPVARVDDGEGIIKESSTRKHLQLLSMVNDDDPRVSAVGRMLGLPGYAGGRVGREWSGSAVAPAVNMAAPTVNIDAGQFRSMVREEVSRMAMPIKLGNREINAIVSDAVAYAGGL</sequence>
<evidence type="ECO:0000256" key="2">
    <source>
        <dbReference type="SAM" id="Coils"/>
    </source>
</evidence>
<dbReference type="Pfam" id="PF10145">
    <property type="entry name" value="PhageMin_Tail"/>
    <property type="match status" value="1"/>
</dbReference>
<dbReference type="InterPro" id="IPR010090">
    <property type="entry name" value="Phage_tape_meas"/>
</dbReference>
<feature type="compositionally biased region" description="Low complexity" evidence="3">
    <location>
        <begin position="61"/>
        <end position="72"/>
    </location>
</feature>
<keyword evidence="6" id="KW-1185">Reference proteome</keyword>
<dbReference type="RefSeq" id="WP_347918530.1">
    <property type="nucleotide sequence ID" value="NZ_JBDXMX010000001.1"/>
</dbReference>
<name>A0ABV0IE87_9MICC</name>
<feature type="domain" description="Phage tail tape measure protein" evidence="4">
    <location>
        <begin position="208"/>
        <end position="394"/>
    </location>
</feature>
<feature type="region of interest" description="Disordered" evidence="3">
    <location>
        <begin position="32"/>
        <end position="72"/>
    </location>
</feature>
<dbReference type="EMBL" id="JBDXMX010000001">
    <property type="protein sequence ID" value="MEO9246471.1"/>
    <property type="molecule type" value="Genomic_DNA"/>
</dbReference>
<gene>
    <name evidence="5" type="ORF">ABDK96_02105</name>
</gene>
<comment type="caution">
    <text evidence="5">The sequence shown here is derived from an EMBL/GenBank/DDBJ whole genome shotgun (WGS) entry which is preliminary data.</text>
</comment>
<evidence type="ECO:0000256" key="3">
    <source>
        <dbReference type="SAM" id="MobiDB-lite"/>
    </source>
</evidence>
<dbReference type="PANTHER" id="PTHR37813">
    <property type="entry name" value="FELS-2 PROPHAGE PROTEIN"/>
    <property type="match status" value="1"/>
</dbReference>
<dbReference type="Proteomes" id="UP001484097">
    <property type="component" value="Unassembled WGS sequence"/>
</dbReference>
<keyword evidence="1" id="KW-1188">Viral release from host cell</keyword>
<dbReference type="NCBIfam" id="TIGR01760">
    <property type="entry name" value="tape_meas_TP901"/>
    <property type="match status" value="1"/>
</dbReference>
<evidence type="ECO:0000313" key="6">
    <source>
        <dbReference type="Proteomes" id="UP001484097"/>
    </source>
</evidence>
<dbReference type="SUPFAM" id="SSF58104">
    <property type="entry name" value="Methyl-accepting chemotaxis protein (MCP) signaling domain"/>
    <property type="match status" value="1"/>
</dbReference>
<feature type="compositionally biased region" description="Polar residues" evidence="3">
    <location>
        <begin position="44"/>
        <end position="57"/>
    </location>
</feature>